<keyword evidence="4" id="KW-1185">Reference proteome</keyword>
<dbReference type="InterPro" id="IPR036691">
    <property type="entry name" value="Endo/exonu/phosph_ase_sf"/>
</dbReference>
<dbReference type="SUPFAM" id="SSF56219">
    <property type="entry name" value="DNase I-like"/>
    <property type="match status" value="1"/>
</dbReference>
<evidence type="ECO:0000256" key="1">
    <source>
        <dbReference type="SAM" id="MobiDB-lite"/>
    </source>
</evidence>
<evidence type="ECO:0000313" key="4">
    <source>
        <dbReference type="Proteomes" id="UP001286313"/>
    </source>
</evidence>
<accession>A0AAE1GKR7</accession>
<reference evidence="3" key="1">
    <citation type="submission" date="2023-10" db="EMBL/GenBank/DDBJ databases">
        <title>Genome assemblies of two species of porcelain crab, Petrolisthes cinctipes and Petrolisthes manimaculis (Anomura: Porcellanidae).</title>
        <authorList>
            <person name="Angst P."/>
        </authorList>
    </citation>
    <scope>NUCLEOTIDE SEQUENCE</scope>
    <source>
        <strain evidence="3">PB745_01</strain>
        <tissue evidence="3">Gill</tissue>
    </source>
</reference>
<name>A0AAE1GKR7_PETCI</name>
<dbReference type="AlphaFoldDB" id="A0AAE1GKR7"/>
<dbReference type="Gene3D" id="3.60.10.10">
    <property type="entry name" value="Endonuclease/exonuclease/phosphatase"/>
    <property type="match status" value="1"/>
</dbReference>
<dbReference type="InterPro" id="IPR005135">
    <property type="entry name" value="Endo/exonuclease/phosphatase"/>
</dbReference>
<feature type="region of interest" description="Disordered" evidence="1">
    <location>
        <begin position="1"/>
        <end position="26"/>
    </location>
</feature>
<sequence>MTSLGATGTGELGISPGTVLPGRSVHGVPPTMIPRRVLPGVNHHVLLPPPLSLHLLRIHLDGSVHDAFSQGLTCGMDVLDVRSRLVSLLLLRTHHHLPSLLLLPALLASKPGHPQVTHLPSITGLLPPNTEFASDCRLDVISWNVRGITSYAKLTQLKAYIFRHHPSVIFLQKAFPGRPLTAGQAPPLSGYVPYVHLVRNDLLTYINSSLPHRLLRISTDPDMTFQLFEVLPGNEVLQLCNVYSGPARLTLEALPSPTVRGMVYIGDFNAQHSDLGDGSGSINHNGVGLFSYIRKHHVTRWNTGGATHCRGGTLDYILSSGLRASQLNSCTLISRPHLQHRHTAHSWMLDARIQEAKEEAERDDLLFKRTQPLTCSIVTRCLGAL</sequence>
<comment type="caution">
    <text evidence="3">The sequence shown here is derived from an EMBL/GenBank/DDBJ whole genome shotgun (WGS) entry which is preliminary data.</text>
</comment>
<organism evidence="3 4">
    <name type="scientific">Petrolisthes cinctipes</name>
    <name type="common">Flat porcelain crab</name>
    <dbReference type="NCBI Taxonomy" id="88211"/>
    <lineage>
        <taxon>Eukaryota</taxon>
        <taxon>Metazoa</taxon>
        <taxon>Ecdysozoa</taxon>
        <taxon>Arthropoda</taxon>
        <taxon>Crustacea</taxon>
        <taxon>Multicrustacea</taxon>
        <taxon>Malacostraca</taxon>
        <taxon>Eumalacostraca</taxon>
        <taxon>Eucarida</taxon>
        <taxon>Decapoda</taxon>
        <taxon>Pleocyemata</taxon>
        <taxon>Anomura</taxon>
        <taxon>Galatheoidea</taxon>
        <taxon>Porcellanidae</taxon>
        <taxon>Petrolisthes</taxon>
    </lineage>
</organism>
<dbReference type="Pfam" id="PF03372">
    <property type="entry name" value="Exo_endo_phos"/>
    <property type="match status" value="1"/>
</dbReference>
<evidence type="ECO:0000313" key="3">
    <source>
        <dbReference type="EMBL" id="KAK3893651.1"/>
    </source>
</evidence>
<dbReference type="Proteomes" id="UP001286313">
    <property type="component" value="Unassembled WGS sequence"/>
</dbReference>
<feature type="domain" description="Endonuclease/exonuclease/phosphatase" evidence="2">
    <location>
        <begin position="141"/>
        <end position="328"/>
    </location>
</feature>
<protein>
    <recommendedName>
        <fullName evidence="2">Endonuclease/exonuclease/phosphatase domain-containing protein</fullName>
    </recommendedName>
</protein>
<gene>
    <name evidence="3" type="ORF">Pcinc_002564</name>
</gene>
<dbReference type="EMBL" id="JAWQEG010000193">
    <property type="protein sequence ID" value="KAK3893651.1"/>
    <property type="molecule type" value="Genomic_DNA"/>
</dbReference>
<proteinExistence type="predicted"/>
<evidence type="ECO:0000259" key="2">
    <source>
        <dbReference type="Pfam" id="PF03372"/>
    </source>
</evidence>